<name>A0A850RKL6_9GAMM</name>
<dbReference type="EMBL" id="JABZEO010000022">
    <property type="protein sequence ID" value="NVZ11420.1"/>
    <property type="molecule type" value="Genomic_DNA"/>
</dbReference>
<gene>
    <name evidence="2" type="ORF">HW932_19395</name>
</gene>
<protein>
    <submittedName>
        <fullName evidence="2">Uncharacterized protein</fullName>
    </submittedName>
</protein>
<keyword evidence="1" id="KW-0732">Signal</keyword>
<evidence type="ECO:0000256" key="1">
    <source>
        <dbReference type="SAM" id="SignalP"/>
    </source>
</evidence>
<dbReference type="Proteomes" id="UP000592294">
    <property type="component" value="Unassembled WGS sequence"/>
</dbReference>
<organism evidence="2 3">
    <name type="scientific">Allochromatium humboldtianum</name>
    <dbReference type="NCBI Taxonomy" id="504901"/>
    <lineage>
        <taxon>Bacteria</taxon>
        <taxon>Pseudomonadati</taxon>
        <taxon>Pseudomonadota</taxon>
        <taxon>Gammaproteobacteria</taxon>
        <taxon>Chromatiales</taxon>
        <taxon>Chromatiaceae</taxon>
        <taxon>Allochromatium</taxon>
    </lineage>
</organism>
<dbReference type="AlphaFoldDB" id="A0A850RKL6"/>
<accession>A0A850RKL6</accession>
<reference evidence="2 3" key="1">
    <citation type="submission" date="2020-06" db="EMBL/GenBank/DDBJ databases">
        <title>Whole-genome sequence of Allochromatium humboldtianum DSM 21881, type strain.</title>
        <authorList>
            <person name="Kyndt J.A."/>
            <person name="Meyer T.E."/>
        </authorList>
    </citation>
    <scope>NUCLEOTIDE SEQUENCE [LARGE SCALE GENOMIC DNA]</scope>
    <source>
        <strain evidence="2 3">DSM 21881</strain>
    </source>
</reference>
<keyword evidence="3" id="KW-1185">Reference proteome</keyword>
<proteinExistence type="predicted"/>
<evidence type="ECO:0000313" key="2">
    <source>
        <dbReference type="EMBL" id="NVZ11420.1"/>
    </source>
</evidence>
<feature type="signal peptide" evidence="1">
    <location>
        <begin position="1"/>
        <end position="24"/>
    </location>
</feature>
<sequence length="81" mass="9203">MKRVICRLTLALTVLATFASTAWADQRYTIRYELRQGSKSVSNTKTVTAETERTAIEIVRSTAESERPGYTFILKSSKKRD</sequence>
<comment type="caution">
    <text evidence="2">The sequence shown here is derived from an EMBL/GenBank/DDBJ whole genome shotgun (WGS) entry which is preliminary data.</text>
</comment>
<evidence type="ECO:0000313" key="3">
    <source>
        <dbReference type="Proteomes" id="UP000592294"/>
    </source>
</evidence>
<dbReference type="RefSeq" id="WP_176978120.1">
    <property type="nucleotide sequence ID" value="NZ_JABZEO010000022.1"/>
</dbReference>
<feature type="chain" id="PRO_5032759424" evidence="1">
    <location>
        <begin position="25"/>
        <end position="81"/>
    </location>
</feature>